<dbReference type="Proteomes" id="UP000250462">
    <property type="component" value="Unassembled WGS sequence"/>
</dbReference>
<dbReference type="Pfam" id="PF01583">
    <property type="entry name" value="APS_kinase"/>
    <property type="match status" value="1"/>
</dbReference>
<dbReference type="UniPathway" id="UPA00140">
    <property type="reaction ID" value="UER00205"/>
</dbReference>
<comment type="similarity">
    <text evidence="8 9">Belongs to the APS kinase family.</text>
</comment>
<dbReference type="InterPro" id="IPR059117">
    <property type="entry name" value="APS_kinase_dom"/>
</dbReference>
<evidence type="ECO:0000256" key="3">
    <source>
        <dbReference type="ARBA" id="ARBA00004806"/>
    </source>
</evidence>
<dbReference type="CDD" id="cd02027">
    <property type="entry name" value="APSK"/>
    <property type="match status" value="1"/>
</dbReference>
<evidence type="ECO:0000256" key="7">
    <source>
        <dbReference type="ARBA" id="ARBA00022840"/>
    </source>
</evidence>
<feature type="binding site" evidence="8">
    <location>
        <begin position="230"/>
        <end position="237"/>
    </location>
    <ligand>
        <name>ATP</name>
        <dbReference type="ChEBI" id="CHEBI:30616"/>
    </ligand>
</feature>
<dbReference type="GO" id="GO:0010134">
    <property type="term" value="P:sulfate assimilation via adenylyl sulfate reduction"/>
    <property type="evidence" value="ECO:0007669"/>
    <property type="project" value="TreeGrafter"/>
</dbReference>
<gene>
    <name evidence="8 11" type="primary">cysC</name>
    <name evidence="11" type="ORF">DPM12_16490</name>
</gene>
<dbReference type="InterPro" id="IPR027417">
    <property type="entry name" value="P-loop_NTPase"/>
</dbReference>
<dbReference type="GO" id="GO:0004781">
    <property type="term" value="F:sulfate adenylyltransferase (ATP) activity"/>
    <property type="evidence" value="ECO:0007669"/>
    <property type="project" value="TreeGrafter"/>
</dbReference>
<sequence length="398" mass="42692">MSIDIPAGIGERVEQSGRLVLTDPEGAPVAELADIQPARPPVPADGSTGEFAVTGRVVRTGIPASTTDSDGPYSWLRLPPSGQFEGASAVVSHDPIDAYALQAADPHGPLLLVVLDGPRARPGPDAPTVARATLALRDQLREQGRHADAVLVPAPQYGDERDEHLAETIARAYGARLVRPARRPDLAALFAGLDGRAVPPVDEWPEPSLHAWQRWRPPRRDRGLVVFFTGLSGSGKSTVARAVTDHLAEDGRRRVTLLDGDVVRRNLSAGLGFSRADRDRNIERIGYVAAEIARHGGTAVCAPIAPFAATRARVRQMVEAHADFLLIYVATPLAECERRDRKGLYARARAGEIADFTGISSPYEAPEDAELVVDTSDLTIEQARDAVIGLLTNGGWLD</sequence>
<comment type="caution">
    <text evidence="11">The sequence shown here is derived from an EMBL/GenBank/DDBJ whole genome shotgun (WGS) entry which is preliminary data.</text>
</comment>
<dbReference type="GO" id="GO:0004020">
    <property type="term" value="F:adenylylsulfate kinase activity"/>
    <property type="evidence" value="ECO:0007669"/>
    <property type="project" value="UniProtKB-UniRule"/>
</dbReference>
<comment type="pathway">
    <text evidence="3 8 9">Sulfur metabolism; hydrogen sulfide biosynthesis; sulfite from sulfate: step 2/3.</text>
</comment>
<evidence type="ECO:0000256" key="4">
    <source>
        <dbReference type="ARBA" id="ARBA00012121"/>
    </source>
</evidence>
<keyword evidence="7 8" id="KW-0067">ATP-binding</keyword>
<dbReference type="EC" id="2.7.1.25" evidence="4 8"/>
<dbReference type="GO" id="GO:0005737">
    <property type="term" value="C:cytoplasm"/>
    <property type="evidence" value="ECO:0007669"/>
    <property type="project" value="TreeGrafter"/>
</dbReference>
<dbReference type="OrthoDB" id="9804504at2"/>
<dbReference type="NCBIfam" id="NF003013">
    <property type="entry name" value="PRK03846.1"/>
    <property type="match status" value="1"/>
</dbReference>
<evidence type="ECO:0000256" key="6">
    <source>
        <dbReference type="ARBA" id="ARBA00022741"/>
    </source>
</evidence>
<name>A0A329QIH1_9ACTN</name>
<evidence type="ECO:0000256" key="8">
    <source>
        <dbReference type="HAMAP-Rule" id="MF_00065"/>
    </source>
</evidence>
<protein>
    <recommendedName>
        <fullName evidence="4 8">Adenylyl-sulfate kinase</fullName>
        <ecNumber evidence="4 8">2.7.1.25</ecNumber>
    </recommendedName>
    <alternativeName>
        <fullName evidence="8">APS kinase</fullName>
    </alternativeName>
    <alternativeName>
        <fullName evidence="8">ATP adenosine-5'-phosphosulfate 3'-phosphotransferase</fullName>
    </alternativeName>
    <alternativeName>
        <fullName evidence="8">Adenosine-5'-phosphosulfate kinase</fullName>
    </alternativeName>
</protein>
<proteinExistence type="inferred from homology"/>
<dbReference type="AlphaFoldDB" id="A0A329QIH1"/>
<keyword evidence="6 8" id="KW-0547">Nucleotide-binding</keyword>
<dbReference type="SUPFAM" id="SSF52540">
    <property type="entry name" value="P-loop containing nucleoside triphosphate hydrolases"/>
    <property type="match status" value="1"/>
</dbReference>
<dbReference type="NCBIfam" id="TIGR00455">
    <property type="entry name" value="apsK"/>
    <property type="match status" value="1"/>
</dbReference>
<organism evidence="11 12">
    <name type="scientific">Phytoactinopolyspora halophila</name>
    <dbReference type="NCBI Taxonomy" id="1981511"/>
    <lineage>
        <taxon>Bacteria</taxon>
        <taxon>Bacillati</taxon>
        <taxon>Actinomycetota</taxon>
        <taxon>Actinomycetes</taxon>
        <taxon>Jiangellales</taxon>
        <taxon>Jiangellaceae</taxon>
        <taxon>Phytoactinopolyspora</taxon>
    </lineage>
</organism>
<dbReference type="FunFam" id="3.40.50.300:FF:000802">
    <property type="entry name" value="Sulfate adenylyltransferase"/>
    <property type="match status" value="1"/>
</dbReference>
<dbReference type="HAMAP" id="MF_00065">
    <property type="entry name" value="Adenylyl_sulf_kinase"/>
    <property type="match status" value="1"/>
</dbReference>
<dbReference type="PANTHER" id="PTHR42700">
    <property type="entry name" value="SULFATE ADENYLYLTRANSFERASE"/>
    <property type="match status" value="1"/>
</dbReference>
<evidence type="ECO:0000259" key="10">
    <source>
        <dbReference type="Pfam" id="PF01583"/>
    </source>
</evidence>
<dbReference type="InterPro" id="IPR002891">
    <property type="entry name" value="APS"/>
</dbReference>
<dbReference type="PANTHER" id="PTHR42700:SF1">
    <property type="entry name" value="SULFATE ADENYLYLTRANSFERASE"/>
    <property type="match status" value="1"/>
</dbReference>
<evidence type="ECO:0000313" key="11">
    <source>
        <dbReference type="EMBL" id="RAW11489.1"/>
    </source>
</evidence>
<comment type="catalytic activity">
    <reaction evidence="1 8 9">
        <text>adenosine 5'-phosphosulfate + ATP = 3'-phosphoadenylyl sulfate + ADP + H(+)</text>
        <dbReference type="Rhea" id="RHEA:24152"/>
        <dbReference type="ChEBI" id="CHEBI:15378"/>
        <dbReference type="ChEBI" id="CHEBI:30616"/>
        <dbReference type="ChEBI" id="CHEBI:58243"/>
        <dbReference type="ChEBI" id="CHEBI:58339"/>
        <dbReference type="ChEBI" id="CHEBI:456216"/>
        <dbReference type="EC" id="2.7.1.25"/>
    </reaction>
</comment>
<comment type="caution">
    <text evidence="8">Lacks conserved residue(s) required for the propagation of feature annotation.</text>
</comment>
<comment type="function">
    <text evidence="2 8 9">Catalyzes the synthesis of activated sulfate.</text>
</comment>
<evidence type="ECO:0000256" key="1">
    <source>
        <dbReference type="ARBA" id="ARBA00001823"/>
    </source>
</evidence>
<keyword evidence="12" id="KW-1185">Reference proteome</keyword>
<evidence type="ECO:0000313" key="12">
    <source>
        <dbReference type="Proteomes" id="UP000250462"/>
    </source>
</evidence>
<evidence type="ECO:0000256" key="2">
    <source>
        <dbReference type="ARBA" id="ARBA00002632"/>
    </source>
</evidence>
<dbReference type="GO" id="GO:0019379">
    <property type="term" value="P:sulfate assimilation, phosphoadenylyl sulfate reduction by phosphoadenylyl-sulfate reductase (thioredoxin)"/>
    <property type="evidence" value="ECO:0007669"/>
    <property type="project" value="TreeGrafter"/>
</dbReference>
<keyword evidence="8 9" id="KW-0418">Kinase</keyword>
<dbReference type="InterPro" id="IPR050512">
    <property type="entry name" value="Sulf_AdTrans/APS_kinase"/>
</dbReference>
<dbReference type="GO" id="GO:0005524">
    <property type="term" value="F:ATP binding"/>
    <property type="evidence" value="ECO:0007669"/>
    <property type="project" value="UniProtKB-UniRule"/>
</dbReference>
<keyword evidence="8" id="KW-0597">Phosphoprotein</keyword>
<dbReference type="GO" id="GO:0070814">
    <property type="term" value="P:hydrogen sulfide biosynthetic process"/>
    <property type="evidence" value="ECO:0007669"/>
    <property type="project" value="UniProtKB-UniRule"/>
</dbReference>
<evidence type="ECO:0000256" key="5">
    <source>
        <dbReference type="ARBA" id="ARBA00022679"/>
    </source>
</evidence>
<dbReference type="Gene3D" id="3.40.50.300">
    <property type="entry name" value="P-loop containing nucleotide triphosphate hydrolases"/>
    <property type="match status" value="1"/>
</dbReference>
<keyword evidence="5 8" id="KW-0808">Transferase</keyword>
<accession>A0A329QIH1</accession>
<dbReference type="EMBL" id="QMIG01000020">
    <property type="protein sequence ID" value="RAW11489.1"/>
    <property type="molecule type" value="Genomic_DNA"/>
</dbReference>
<evidence type="ECO:0000256" key="9">
    <source>
        <dbReference type="RuleBase" id="RU004347"/>
    </source>
</evidence>
<reference evidence="11 12" key="1">
    <citation type="submission" date="2018-06" db="EMBL/GenBank/DDBJ databases">
        <title>Phytoactinopolyspora halophila sp. nov., a novel halophilic actinomycete isolated from a saline soil in China.</title>
        <authorList>
            <person name="Tang S.-K."/>
        </authorList>
    </citation>
    <scope>NUCLEOTIDE SEQUENCE [LARGE SCALE GENOMIC DNA]</scope>
    <source>
        <strain evidence="11 12">YIM 96934</strain>
    </source>
</reference>
<feature type="domain" description="APS kinase" evidence="10">
    <location>
        <begin position="222"/>
        <end position="374"/>
    </location>
</feature>